<evidence type="ECO:0000313" key="3">
    <source>
        <dbReference type="Proteomes" id="UP000316598"/>
    </source>
</evidence>
<keyword evidence="3" id="KW-1185">Reference proteome</keyword>
<dbReference type="Proteomes" id="UP000316598">
    <property type="component" value="Unassembled WGS sequence"/>
</dbReference>
<feature type="compositionally biased region" description="Polar residues" evidence="1">
    <location>
        <begin position="18"/>
        <end position="32"/>
    </location>
</feature>
<name>A0A5C5WPN1_9BACT</name>
<reference evidence="2 3" key="1">
    <citation type="submission" date="2019-02" db="EMBL/GenBank/DDBJ databases">
        <title>Deep-cultivation of Planctomycetes and their phenomic and genomic characterization uncovers novel biology.</title>
        <authorList>
            <person name="Wiegand S."/>
            <person name="Jogler M."/>
            <person name="Boedeker C."/>
            <person name="Pinto D."/>
            <person name="Vollmers J."/>
            <person name="Rivas-Marin E."/>
            <person name="Kohn T."/>
            <person name="Peeters S.H."/>
            <person name="Heuer A."/>
            <person name="Rast P."/>
            <person name="Oberbeckmann S."/>
            <person name="Bunk B."/>
            <person name="Jeske O."/>
            <person name="Meyerdierks A."/>
            <person name="Storesund J.E."/>
            <person name="Kallscheuer N."/>
            <person name="Luecker S."/>
            <person name="Lage O.M."/>
            <person name="Pohl T."/>
            <person name="Merkel B.J."/>
            <person name="Hornburger P."/>
            <person name="Mueller R.-W."/>
            <person name="Bruemmer F."/>
            <person name="Labrenz M."/>
            <person name="Spormann A.M."/>
            <person name="Op Den Camp H."/>
            <person name="Overmann J."/>
            <person name="Amann R."/>
            <person name="Jetten M.S.M."/>
            <person name="Mascher T."/>
            <person name="Medema M.H."/>
            <person name="Devos D.P."/>
            <person name="Kaster A.-K."/>
            <person name="Ovreas L."/>
            <person name="Rohde M."/>
            <person name="Galperin M.Y."/>
            <person name="Jogler C."/>
        </authorList>
    </citation>
    <scope>NUCLEOTIDE SEQUENCE [LARGE SCALE GENOMIC DNA]</scope>
    <source>
        <strain evidence="2 3">Pla22</strain>
    </source>
</reference>
<dbReference type="EMBL" id="SJPI01000001">
    <property type="protein sequence ID" value="TWT52618.1"/>
    <property type="molecule type" value="Genomic_DNA"/>
</dbReference>
<proteinExistence type="predicted"/>
<evidence type="ECO:0000256" key="1">
    <source>
        <dbReference type="SAM" id="MobiDB-lite"/>
    </source>
</evidence>
<evidence type="ECO:0000313" key="2">
    <source>
        <dbReference type="EMBL" id="TWT52618.1"/>
    </source>
</evidence>
<protein>
    <submittedName>
        <fullName evidence="2">Uncharacterized protein</fullName>
    </submittedName>
</protein>
<accession>A0A5C5WPN1</accession>
<dbReference type="AlphaFoldDB" id="A0A5C5WPN1"/>
<sequence length="117" mass="12851">MTTPTADARPGFAEQSRRTVSPNSLAEQSRQSRGPPKYRDRYKVAPEALARATSHKPQATAKNHKTAWSTMAIARDLPPTHDQSVAIGSPTLSRRPSSPSQNFGLRQSHFGENAWEA</sequence>
<comment type="caution">
    <text evidence="2">The sequence shown here is derived from an EMBL/GenBank/DDBJ whole genome shotgun (WGS) entry which is preliminary data.</text>
</comment>
<gene>
    <name evidence="2" type="ORF">Pla22_02440</name>
</gene>
<feature type="region of interest" description="Disordered" evidence="1">
    <location>
        <begin position="78"/>
        <end position="117"/>
    </location>
</feature>
<feature type="region of interest" description="Disordered" evidence="1">
    <location>
        <begin position="1"/>
        <end position="39"/>
    </location>
</feature>
<organism evidence="2 3">
    <name type="scientific">Rubripirellula amarantea</name>
    <dbReference type="NCBI Taxonomy" id="2527999"/>
    <lineage>
        <taxon>Bacteria</taxon>
        <taxon>Pseudomonadati</taxon>
        <taxon>Planctomycetota</taxon>
        <taxon>Planctomycetia</taxon>
        <taxon>Pirellulales</taxon>
        <taxon>Pirellulaceae</taxon>
        <taxon>Rubripirellula</taxon>
    </lineage>
</organism>